<dbReference type="Pfam" id="PF00015">
    <property type="entry name" value="MCPsignal"/>
    <property type="match status" value="1"/>
</dbReference>
<dbReference type="GO" id="GO:0004888">
    <property type="term" value="F:transmembrane signaling receptor activity"/>
    <property type="evidence" value="ECO:0007669"/>
    <property type="project" value="TreeGrafter"/>
</dbReference>
<dbReference type="OrthoDB" id="5288258at2"/>
<evidence type="ECO:0000313" key="8">
    <source>
        <dbReference type="Proteomes" id="UP000291236"/>
    </source>
</evidence>
<dbReference type="Gene3D" id="1.10.287.950">
    <property type="entry name" value="Methyl-accepting chemotaxis protein"/>
    <property type="match status" value="1"/>
</dbReference>
<evidence type="ECO:0000313" key="7">
    <source>
        <dbReference type="EMBL" id="BBH53682.1"/>
    </source>
</evidence>
<keyword evidence="1" id="KW-0145">Chemotaxis</keyword>
<dbReference type="GO" id="GO:0007165">
    <property type="term" value="P:signal transduction"/>
    <property type="evidence" value="ECO:0007669"/>
    <property type="project" value="UniProtKB-KW"/>
</dbReference>
<dbReference type="PANTHER" id="PTHR43531">
    <property type="entry name" value="PROTEIN ICFG"/>
    <property type="match status" value="1"/>
</dbReference>
<feature type="domain" description="Methyl-accepting transducer" evidence="6">
    <location>
        <begin position="369"/>
        <end position="620"/>
    </location>
</feature>
<name>A0A4P2VXG0_FLUSA</name>
<reference evidence="7 8" key="1">
    <citation type="submission" date="2018-12" db="EMBL/GenBank/DDBJ databases">
        <title>Rubrispira sanarue gen. nov., sp., nov., a member of the order Silvanigrellales, isolated from a brackish lake in Hamamatsu Japan.</title>
        <authorList>
            <person name="Maejima Y."/>
            <person name="Iino T."/>
            <person name="Muraguchi Y."/>
            <person name="Fukuda K."/>
            <person name="Nojiri H."/>
            <person name="Ohkuma M."/>
            <person name="Moriuchi R."/>
            <person name="Dohra H."/>
            <person name="Kimbara K."/>
            <person name="Shintani M."/>
        </authorList>
    </citation>
    <scope>NUCLEOTIDE SEQUENCE [LARGE SCALE GENOMIC DNA]</scope>
    <source>
        <strain evidence="7 8">RF1110005</strain>
    </source>
</reference>
<dbReference type="InterPro" id="IPR004089">
    <property type="entry name" value="MCPsignal_dom"/>
</dbReference>
<dbReference type="GO" id="GO:0005886">
    <property type="term" value="C:plasma membrane"/>
    <property type="evidence" value="ECO:0007669"/>
    <property type="project" value="TreeGrafter"/>
</dbReference>
<dbReference type="Proteomes" id="UP000291236">
    <property type="component" value="Chromosome"/>
</dbReference>
<feature type="transmembrane region" description="Helical" evidence="5">
    <location>
        <begin position="12"/>
        <end position="34"/>
    </location>
</feature>
<dbReference type="PROSITE" id="PS50111">
    <property type="entry name" value="CHEMOTAXIS_TRANSDUC_2"/>
    <property type="match status" value="1"/>
</dbReference>
<evidence type="ECO:0000256" key="3">
    <source>
        <dbReference type="PROSITE-ProRule" id="PRU00284"/>
    </source>
</evidence>
<dbReference type="EMBL" id="AP019368">
    <property type="protein sequence ID" value="BBH53682.1"/>
    <property type="molecule type" value="Genomic_DNA"/>
</dbReference>
<keyword evidence="3" id="KW-0807">Transducer</keyword>
<dbReference type="SUPFAM" id="SSF58104">
    <property type="entry name" value="Methyl-accepting chemotaxis protein (MCP) signaling domain"/>
    <property type="match status" value="1"/>
</dbReference>
<evidence type="ECO:0000256" key="2">
    <source>
        <dbReference type="ARBA" id="ARBA00029447"/>
    </source>
</evidence>
<dbReference type="GO" id="GO:0006935">
    <property type="term" value="P:chemotaxis"/>
    <property type="evidence" value="ECO:0007669"/>
    <property type="project" value="UniProtKB-KW"/>
</dbReference>
<keyword evidence="5" id="KW-0812">Transmembrane</keyword>
<feature type="region of interest" description="Disordered" evidence="4">
    <location>
        <begin position="728"/>
        <end position="758"/>
    </location>
</feature>
<dbReference type="RefSeq" id="WP_130610030.1">
    <property type="nucleotide sequence ID" value="NZ_AP019368.1"/>
</dbReference>
<comment type="similarity">
    <text evidence="2">Belongs to the methyl-accepting chemotaxis (MCP) protein family.</text>
</comment>
<dbReference type="KEGG" id="sbf:JCM31447_21290"/>
<dbReference type="PROSITE" id="PS51257">
    <property type="entry name" value="PROKAR_LIPOPROTEIN"/>
    <property type="match status" value="1"/>
</dbReference>
<keyword evidence="8" id="KW-1185">Reference proteome</keyword>
<keyword evidence="5" id="KW-1133">Transmembrane helix</keyword>
<dbReference type="PANTHER" id="PTHR43531:SF11">
    <property type="entry name" value="METHYL-ACCEPTING CHEMOTAXIS PROTEIN 3"/>
    <property type="match status" value="1"/>
</dbReference>
<gene>
    <name evidence="7" type="ORF">JCM31447_21290</name>
</gene>
<sequence length="758" mass="85511">MLDKLSLRTKIFFISICGILIACVASIILTLINVSQQEEMVKSKLFLAAEDLSNSFQDQFYERYGDIKVFAQYFKNTQGLSRENVITLNQFSVLYGIYDLILVCDLNGKLLAVNDKSPDDKKINSEMLYAMNFSKTKWFKETLARNFLEDPKKGFSNVYFQDAEFNTMVEKVYNVKKYGTIFSTLIYNTKGDPIGIISSHADFFWLENTISRVYDSFVNSGLKSLEINLLDSNGTLILDFHPASNEYKNIVVHNENYLNKFNLVKAGQTAAIQAQKGLEGVLESENIRRKEIQFTAYKLISGMKIVDKLNWKVLVRIDKDEALSAINKTKIIFSLLLVTILIITIAVSIYFSTEISKIIMNLAAKLSHGNQELNRTSAEVNQESQKLSAASIQQTSALQETASAVNEISAMMNKTSEMADMSQKKSEESRNKITAGKSAIEKMVHSIANIRSSNQNVLNEVVEGNKRISEIVKFISEIENKTKVIDEIVFQTKILSFNASVEAARAGEHGRGFSIVAEEVGNLAQMSGNSSSEISALLENSVDKVKSIIDDTKNNIERIMLISKEAVQSGEEVSRECMEIFEIIFANSEEVNTLIYEISNSSREQARGVAEINNAMSELDTLTNQNSKIAQKSSETSAILFNQSHELEALTKGLMDIVYGHNDNSSAIDISEDDSSHKSFSKKSENKNLNIEKFIKNTKREYPNEIIKKIDKNEKLFIKSERKINKNEKYLSKNDKNVKNENKKDGVPKYNDDRFEEL</sequence>
<protein>
    <submittedName>
        <fullName evidence="7">Methyl-accepting chemotaxis protein</fullName>
    </submittedName>
</protein>
<dbReference type="AlphaFoldDB" id="A0A4P2VXG0"/>
<dbReference type="SMART" id="SM00283">
    <property type="entry name" value="MA"/>
    <property type="match status" value="1"/>
</dbReference>
<feature type="transmembrane region" description="Helical" evidence="5">
    <location>
        <begin position="331"/>
        <end position="351"/>
    </location>
</feature>
<organism evidence="7 8">
    <name type="scientific">Fluviispira sanaruensis</name>
    <dbReference type="NCBI Taxonomy" id="2493639"/>
    <lineage>
        <taxon>Bacteria</taxon>
        <taxon>Pseudomonadati</taxon>
        <taxon>Bdellovibrionota</taxon>
        <taxon>Oligoflexia</taxon>
        <taxon>Silvanigrellales</taxon>
        <taxon>Silvanigrellaceae</taxon>
        <taxon>Fluviispira</taxon>
    </lineage>
</organism>
<evidence type="ECO:0000256" key="5">
    <source>
        <dbReference type="SAM" id="Phobius"/>
    </source>
</evidence>
<dbReference type="InterPro" id="IPR051310">
    <property type="entry name" value="MCP_chemotaxis"/>
</dbReference>
<evidence type="ECO:0000259" key="6">
    <source>
        <dbReference type="PROSITE" id="PS50111"/>
    </source>
</evidence>
<keyword evidence="5" id="KW-0472">Membrane</keyword>
<evidence type="ECO:0000256" key="4">
    <source>
        <dbReference type="SAM" id="MobiDB-lite"/>
    </source>
</evidence>
<accession>A0A4P2VXG0</accession>
<evidence type="ECO:0000256" key="1">
    <source>
        <dbReference type="ARBA" id="ARBA00022500"/>
    </source>
</evidence>
<proteinExistence type="inferred from homology"/>